<feature type="transmembrane region" description="Helical" evidence="1">
    <location>
        <begin position="168"/>
        <end position="188"/>
    </location>
</feature>
<feature type="transmembrane region" description="Helical" evidence="1">
    <location>
        <begin position="142"/>
        <end position="161"/>
    </location>
</feature>
<name>A0A975Y4G9_9NOST</name>
<gene>
    <name evidence="3" type="ORF">B6N60_01865</name>
</gene>
<reference evidence="3" key="1">
    <citation type="submission" date="2017-04" db="EMBL/GenBank/DDBJ databases">
        <title>Genome deletions in a multicellular cyanobacterial endosymbiont for morphological adaptation in marine diatoms.</title>
        <authorList>
            <person name="Wang Y."/>
            <person name="Gao H."/>
            <person name="Li R."/>
            <person name="Xu X."/>
        </authorList>
    </citation>
    <scope>NUCLEOTIDE SEQUENCE</scope>
    <source>
        <strain evidence="3">FACHB 800</strain>
    </source>
</reference>
<feature type="domain" description="Acyltransferase 3" evidence="2">
    <location>
        <begin position="2"/>
        <end position="347"/>
    </location>
</feature>
<dbReference type="PANTHER" id="PTHR23028:SF53">
    <property type="entry name" value="ACYL_TRANSF_3 DOMAIN-CONTAINING PROTEIN"/>
    <property type="match status" value="1"/>
</dbReference>
<dbReference type="EMBL" id="CP021056">
    <property type="protein sequence ID" value="QXE23176.1"/>
    <property type="molecule type" value="Genomic_DNA"/>
</dbReference>
<dbReference type="GO" id="GO:0000271">
    <property type="term" value="P:polysaccharide biosynthetic process"/>
    <property type="evidence" value="ECO:0007669"/>
    <property type="project" value="TreeGrafter"/>
</dbReference>
<dbReference type="GO" id="GO:0016020">
    <property type="term" value="C:membrane"/>
    <property type="evidence" value="ECO:0007669"/>
    <property type="project" value="TreeGrafter"/>
</dbReference>
<dbReference type="AlphaFoldDB" id="A0A975Y4G9"/>
<keyword evidence="3" id="KW-0012">Acyltransferase</keyword>
<feature type="transmembrane region" description="Helical" evidence="1">
    <location>
        <begin position="74"/>
        <end position="95"/>
    </location>
</feature>
<keyword evidence="1" id="KW-0472">Membrane</keyword>
<protein>
    <submittedName>
        <fullName evidence="3">Acyltransferase 3</fullName>
    </submittedName>
</protein>
<evidence type="ECO:0000313" key="3">
    <source>
        <dbReference type="EMBL" id="QXE23176.1"/>
    </source>
</evidence>
<dbReference type="Proteomes" id="UP000683511">
    <property type="component" value="Chromosome"/>
</dbReference>
<organism evidence="3 4">
    <name type="scientific">Richelia sinica FACHB-800</name>
    <dbReference type="NCBI Taxonomy" id="1357546"/>
    <lineage>
        <taxon>Bacteria</taxon>
        <taxon>Bacillati</taxon>
        <taxon>Cyanobacteriota</taxon>
        <taxon>Cyanophyceae</taxon>
        <taxon>Nostocales</taxon>
        <taxon>Nostocaceae</taxon>
        <taxon>Richelia</taxon>
    </lineage>
</organism>
<dbReference type="PANTHER" id="PTHR23028">
    <property type="entry name" value="ACETYLTRANSFERASE"/>
    <property type="match status" value="1"/>
</dbReference>
<proteinExistence type="predicted"/>
<dbReference type="GO" id="GO:0016747">
    <property type="term" value="F:acyltransferase activity, transferring groups other than amino-acyl groups"/>
    <property type="evidence" value="ECO:0007669"/>
    <property type="project" value="InterPro"/>
</dbReference>
<keyword evidence="1" id="KW-1133">Transmembrane helix</keyword>
<dbReference type="InterPro" id="IPR050879">
    <property type="entry name" value="Acyltransferase_3"/>
</dbReference>
<feature type="transmembrane region" description="Helical" evidence="1">
    <location>
        <begin position="325"/>
        <end position="347"/>
    </location>
</feature>
<accession>A0A975Y4G9</accession>
<keyword evidence="3" id="KW-0808">Transferase</keyword>
<dbReference type="Pfam" id="PF01757">
    <property type="entry name" value="Acyl_transf_3"/>
    <property type="match status" value="1"/>
</dbReference>
<keyword evidence="4" id="KW-1185">Reference proteome</keyword>
<dbReference type="KEGG" id="rsin:B6N60_01865"/>
<feature type="transmembrane region" description="Helical" evidence="1">
    <location>
        <begin position="248"/>
        <end position="270"/>
    </location>
</feature>
<feature type="transmembrane region" description="Helical" evidence="1">
    <location>
        <begin position="194"/>
        <end position="214"/>
    </location>
</feature>
<sequence>MAALYVVLCHVFLNQPENLSQWISLPSKILRYGSFSVALFIVLSGYCLMLPVVRSKTHTLSGNLYGYFHRRVRRIIPPYYVVLILCCLLSLFILAGEQFTNFQWSKLPYDWFSTTFTVKNVILHLLLIHNLTPDFQEYVLNLPLWSVGLEWQIYFLFPLILLPLWRRWNWFVVIAIAFLIGLTPHYLFSGYLDFSRPWFVGAFSLGMLAADIVFSDKPHLMKLRKCWHWEKLAIIFTGLAILTEWQILGIDVWICETFAAMAAACLIIYCSQIVIENKTRPFILRLFEHTWLLTLGSFSYSLYLTHGPIVTLVRHWLISLQLSPVLFTAMHYLLSVGLSLLFAYLFYLRFEKPFISHSSKVVRT</sequence>
<feature type="transmembrane region" description="Helical" evidence="1">
    <location>
        <begin position="226"/>
        <end position="242"/>
    </location>
</feature>
<feature type="transmembrane region" description="Helical" evidence="1">
    <location>
        <begin position="29"/>
        <end position="53"/>
    </location>
</feature>
<evidence type="ECO:0000259" key="2">
    <source>
        <dbReference type="Pfam" id="PF01757"/>
    </source>
</evidence>
<dbReference type="InterPro" id="IPR002656">
    <property type="entry name" value="Acyl_transf_3_dom"/>
</dbReference>
<evidence type="ECO:0000313" key="4">
    <source>
        <dbReference type="Proteomes" id="UP000683511"/>
    </source>
</evidence>
<evidence type="ECO:0000256" key="1">
    <source>
        <dbReference type="SAM" id="Phobius"/>
    </source>
</evidence>
<keyword evidence="1" id="KW-0812">Transmembrane</keyword>